<evidence type="ECO:0000256" key="3">
    <source>
        <dbReference type="ARBA" id="ARBA00023172"/>
    </source>
</evidence>
<comment type="caution">
    <text evidence="7">The sequence shown here is derived from an EMBL/GenBank/DDBJ whole genome shotgun (WGS) entry which is preliminary data.</text>
</comment>
<dbReference type="InterPro" id="IPR011010">
    <property type="entry name" value="DNA_brk_join_enz"/>
</dbReference>
<keyword evidence="2 4" id="KW-0238">DNA-binding</keyword>
<dbReference type="InterPro" id="IPR044068">
    <property type="entry name" value="CB"/>
</dbReference>
<name>A0AA37TYD9_9BACL</name>
<dbReference type="Proteomes" id="UP001157137">
    <property type="component" value="Unassembled WGS sequence"/>
</dbReference>
<gene>
    <name evidence="7" type="ORF">Heshes_26720</name>
</gene>
<dbReference type="Gene3D" id="1.10.150.130">
    <property type="match status" value="1"/>
</dbReference>
<dbReference type="EMBL" id="BSRA01000024">
    <property type="protein sequence ID" value="GLV14986.1"/>
    <property type="molecule type" value="Genomic_DNA"/>
</dbReference>
<dbReference type="Pfam" id="PF12834">
    <property type="entry name" value="Phage_int_SAM_2"/>
    <property type="match status" value="1"/>
</dbReference>
<evidence type="ECO:0000256" key="1">
    <source>
        <dbReference type="ARBA" id="ARBA00008857"/>
    </source>
</evidence>
<reference evidence="7" key="1">
    <citation type="submission" date="2023-02" db="EMBL/GenBank/DDBJ databases">
        <title>Proposal of a novel subspecies: Alicyclobacillus hesperidum subspecies aegle.</title>
        <authorList>
            <person name="Goto K."/>
            <person name="Fujii T."/>
            <person name="Yasui K."/>
            <person name="Mochida K."/>
            <person name="Kato-Tanaka Y."/>
            <person name="Morohoshi S."/>
            <person name="An S.Y."/>
            <person name="Kasai H."/>
            <person name="Yokota A."/>
        </authorList>
    </citation>
    <scope>NUCLEOTIDE SEQUENCE</scope>
    <source>
        <strain evidence="7">DSM 12766</strain>
    </source>
</reference>
<dbReference type="InterPro" id="IPR050090">
    <property type="entry name" value="Tyrosine_recombinase_XerCD"/>
</dbReference>
<proteinExistence type="inferred from homology"/>
<dbReference type="Pfam" id="PF00589">
    <property type="entry name" value="Phage_integrase"/>
    <property type="match status" value="1"/>
</dbReference>
<dbReference type="GO" id="GO:0015074">
    <property type="term" value="P:DNA integration"/>
    <property type="evidence" value="ECO:0007669"/>
    <property type="project" value="InterPro"/>
</dbReference>
<dbReference type="PANTHER" id="PTHR30349">
    <property type="entry name" value="PHAGE INTEGRASE-RELATED"/>
    <property type="match status" value="1"/>
</dbReference>
<dbReference type="GO" id="GO:0003677">
    <property type="term" value="F:DNA binding"/>
    <property type="evidence" value="ECO:0007669"/>
    <property type="project" value="UniProtKB-UniRule"/>
</dbReference>
<dbReference type="InterPro" id="IPR024457">
    <property type="entry name" value="Putative_integrase_N"/>
</dbReference>
<feature type="domain" description="Core-binding (CB)" evidence="6">
    <location>
        <begin position="9"/>
        <end position="93"/>
    </location>
</feature>
<dbReference type="PROSITE" id="PS51898">
    <property type="entry name" value="TYR_RECOMBINASE"/>
    <property type="match status" value="1"/>
</dbReference>
<evidence type="ECO:0000259" key="6">
    <source>
        <dbReference type="PROSITE" id="PS51900"/>
    </source>
</evidence>
<evidence type="ECO:0000256" key="2">
    <source>
        <dbReference type="ARBA" id="ARBA00023125"/>
    </source>
</evidence>
<comment type="similarity">
    <text evidence="1">Belongs to the 'phage' integrase family.</text>
</comment>
<dbReference type="Gene3D" id="1.10.443.10">
    <property type="entry name" value="Intergrase catalytic core"/>
    <property type="match status" value="1"/>
</dbReference>
<feature type="domain" description="Tyr recombinase" evidence="5">
    <location>
        <begin position="114"/>
        <end position="302"/>
    </location>
</feature>
<dbReference type="RefSeq" id="WP_284228168.1">
    <property type="nucleotide sequence ID" value="NZ_BSRA01000024.1"/>
</dbReference>
<accession>A0AA37TYD9</accession>
<protein>
    <submittedName>
        <fullName evidence="7">Integrase</fullName>
    </submittedName>
</protein>
<dbReference type="SUPFAM" id="SSF56349">
    <property type="entry name" value="DNA breaking-rejoining enzymes"/>
    <property type="match status" value="1"/>
</dbReference>
<dbReference type="InterPro" id="IPR002104">
    <property type="entry name" value="Integrase_catalytic"/>
</dbReference>
<dbReference type="InterPro" id="IPR013762">
    <property type="entry name" value="Integrase-like_cat_sf"/>
</dbReference>
<evidence type="ECO:0000256" key="4">
    <source>
        <dbReference type="PROSITE-ProRule" id="PRU01248"/>
    </source>
</evidence>
<organism evidence="7 8">
    <name type="scientific">Alicyclobacillus hesperidum</name>
    <dbReference type="NCBI Taxonomy" id="89784"/>
    <lineage>
        <taxon>Bacteria</taxon>
        <taxon>Bacillati</taxon>
        <taxon>Bacillota</taxon>
        <taxon>Bacilli</taxon>
        <taxon>Bacillales</taxon>
        <taxon>Alicyclobacillaceae</taxon>
        <taxon>Alicyclobacillus</taxon>
    </lineage>
</organism>
<dbReference type="InterPro" id="IPR010998">
    <property type="entry name" value="Integrase_recombinase_N"/>
</dbReference>
<evidence type="ECO:0000313" key="7">
    <source>
        <dbReference type="EMBL" id="GLV14986.1"/>
    </source>
</evidence>
<dbReference type="PANTHER" id="PTHR30349:SF41">
    <property type="entry name" value="INTEGRASE_RECOMBINASE PROTEIN MJ0367-RELATED"/>
    <property type="match status" value="1"/>
</dbReference>
<evidence type="ECO:0000313" key="8">
    <source>
        <dbReference type="Proteomes" id="UP001157137"/>
    </source>
</evidence>
<evidence type="ECO:0000259" key="5">
    <source>
        <dbReference type="PROSITE" id="PS51898"/>
    </source>
</evidence>
<dbReference type="PROSITE" id="PS51900">
    <property type="entry name" value="CB"/>
    <property type="match status" value="1"/>
</dbReference>
<sequence>MSREENIYKNLKSQIDKIARHNRQGSFKTKERYREAADRFCKFIAKEYGLQKFANIGDKHLERYVGYMQSRGLAPSTIKNELSAIRFFHDKVDKPRNQLSDNSKFNLDKRQFGGVNRAWSHDEYQAFRNLCHARGQARIADIATLARNEGLRIHETLKLDRSAAERAIKTGVLHVVGKGGRERGVPLSQESRAMLQERIKNVDRGQKLFVTEQEKTHLVIKQAQNFINRNREHFQDPSREQAREQGEAITRNITFHGLRHAYAQDRYHEAIERGLTGHKARLEVSELLGHERDDVTRIYTVK</sequence>
<keyword evidence="3" id="KW-0233">DNA recombination</keyword>
<dbReference type="GO" id="GO:0006310">
    <property type="term" value="P:DNA recombination"/>
    <property type="evidence" value="ECO:0007669"/>
    <property type="project" value="UniProtKB-KW"/>
</dbReference>
<dbReference type="AlphaFoldDB" id="A0AA37TYD9"/>